<feature type="chain" id="PRO_5017004896" evidence="2">
    <location>
        <begin position="40"/>
        <end position="574"/>
    </location>
</feature>
<dbReference type="GO" id="GO:0005975">
    <property type="term" value="P:carbohydrate metabolic process"/>
    <property type="evidence" value="ECO:0007669"/>
    <property type="project" value="UniProtKB-ARBA"/>
</dbReference>
<dbReference type="AlphaFoldDB" id="A0A344TXN9"/>
<gene>
    <name evidence="5" type="ORF">C0216_07975</name>
</gene>
<dbReference type="PROSITE" id="PS50093">
    <property type="entry name" value="PKD"/>
    <property type="match status" value="1"/>
</dbReference>
<dbReference type="EMBL" id="CP030862">
    <property type="protein sequence ID" value="AXE23410.1"/>
    <property type="molecule type" value="Genomic_DNA"/>
</dbReference>
<evidence type="ECO:0000313" key="6">
    <source>
        <dbReference type="Proteomes" id="UP000252004"/>
    </source>
</evidence>
<dbReference type="InterPro" id="IPR013783">
    <property type="entry name" value="Ig-like_fold"/>
</dbReference>
<dbReference type="CDD" id="cd00146">
    <property type="entry name" value="PKD"/>
    <property type="match status" value="1"/>
</dbReference>
<dbReference type="Pfam" id="PF18911">
    <property type="entry name" value="PKD_4"/>
    <property type="match status" value="1"/>
</dbReference>
<dbReference type="Pfam" id="PF00932">
    <property type="entry name" value="LTD"/>
    <property type="match status" value="1"/>
</dbReference>
<dbReference type="PROSITE" id="PS51318">
    <property type="entry name" value="TAT"/>
    <property type="match status" value="1"/>
</dbReference>
<keyword evidence="2" id="KW-0732">Signal</keyword>
<dbReference type="SUPFAM" id="SSF56219">
    <property type="entry name" value="DNase I-like"/>
    <property type="match status" value="1"/>
</dbReference>
<dbReference type="OrthoDB" id="9802683at2"/>
<feature type="region of interest" description="Disordered" evidence="1">
    <location>
        <begin position="528"/>
        <end position="574"/>
    </location>
</feature>
<evidence type="ECO:0000256" key="1">
    <source>
        <dbReference type="SAM" id="MobiDB-lite"/>
    </source>
</evidence>
<keyword evidence="5" id="KW-0540">Nuclease</keyword>
<feature type="domain" description="PKD" evidence="3">
    <location>
        <begin position="332"/>
        <end position="419"/>
    </location>
</feature>
<keyword evidence="5" id="KW-0378">Hydrolase</keyword>
<dbReference type="Gene3D" id="2.60.40.10">
    <property type="entry name" value="Immunoglobulins"/>
    <property type="match status" value="1"/>
</dbReference>
<dbReference type="KEGG" id="sgz:C0216_07975"/>
<dbReference type="SUPFAM" id="SSF49299">
    <property type="entry name" value="PKD domain"/>
    <property type="match status" value="1"/>
</dbReference>
<sequence length="574" mass="59284">MSPRRIPARRPRRTAALGAACLAAALTLATLVTAPTANAAASVPSQGSATQLDVGNWNVEWFGAPNYGPTDEALQQQNVHDVMAGTDMDVWGLSEVVSTSAFNTLVAGMPGYTGVVANDPIVTNGAQYYSDFGNTEQKVALVWRSGMATLVSAKVILTDQNSNFAGRPPVEFTLRGTFDGVTRDLVFIVLHAKAGSTQDAWNLRNPASQALKSYLDTTYPTQNVFVLGDWNDDVDTSITSGQASPYANFVNDAARYTFPTRALSLAGVPSTTGYPDFIDHQLNTNEVQAKYVAGSAKAFQPQAYVPNYATTTSDHYPVLARYDFTLGGGGGTNQPPTASYTSSCTALTCTLTDGSTDSDGTVVSRSWSFGNGQASTATNPTVTYASAGTYTVSLTVTDNGGATHTTTQNLTVTTDSGGGPANVIINEVLANEPGSSTAGEAIEIVNTGGTAIDIGGWTLRDGTAVRHTFAAGTTLQPGKAITVFGAGSAIPGGIVAVAAGTGGLSLSNSGDQVILRDSTGTTVQSMTYTSSQANSDGVSVNRNPDGSATGGWAKHHTISSLTSSPGRHADGTAY</sequence>
<reference evidence="5 6" key="1">
    <citation type="submission" date="2018-01" db="EMBL/GenBank/DDBJ databases">
        <title>Draft genome Sequence of streptomyces globosus LZH-48.</title>
        <authorList>
            <person name="Ran K."/>
            <person name="Li Z."/>
            <person name="Wei S."/>
            <person name="Dong R."/>
        </authorList>
    </citation>
    <scope>NUCLEOTIDE SEQUENCE [LARGE SCALE GENOMIC DNA]</scope>
    <source>
        <strain evidence="5 6">LZH-48</strain>
    </source>
</reference>
<feature type="domain" description="LTD" evidence="4">
    <location>
        <begin position="404"/>
        <end position="530"/>
    </location>
</feature>
<evidence type="ECO:0000256" key="2">
    <source>
        <dbReference type="SAM" id="SignalP"/>
    </source>
</evidence>
<dbReference type="SMART" id="SM00089">
    <property type="entry name" value="PKD"/>
    <property type="match status" value="1"/>
</dbReference>
<dbReference type="Gene3D" id="2.60.40.1260">
    <property type="entry name" value="Lamin Tail domain"/>
    <property type="match status" value="1"/>
</dbReference>
<evidence type="ECO:0000313" key="5">
    <source>
        <dbReference type="EMBL" id="AXE23410.1"/>
    </source>
</evidence>
<proteinExistence type="predicted"/>
<accession>A0A344TXN9</accession>
<keyword evidence="6" id="KW-1185">Reference proteome</keyword>
<dbReference type="InterPro" id="IPR022409">
    <property type="entry name" value="PKD/Chitinase_dom"/>
</dbReference>
<dbReference type="PROSITE" id="PS51841">
    <property type="entry name" value="LTD"/>
    <property type="match status" value="1"/>
</dbReference>
<feature type="compositionally biased region" description="Polar residues" evidence="1">
    <location>
        <begin position="528"/>
        <end position="546"/>
    </location>
</feature>
<dbReference type="InterPro" id="IPR006311">
    <property type="entry name" value="TAT_signal"/>
</dbReference>
<organism evidence="5 6">
    <name type="scientific">Streptomyces globosus</name>
    <dbReference type="NCBI Taxonomy" id="68209"/>
    <lineage>
        <taxon>Bacteria</taxon>
        <taxon>Bacillati</taxon>
        <taxon>Actinomycetota</taxon>
        <taxon>Actinomycetes</taxon>
        <taxon>Kitasatosporales</taxon>
        <taxon>Streptomycetaceae</taxon>
        <taxon>Streptomyces</taxon>
    </lineage>
</organism>
<dbReference type="SUPFAM" id="SSF74853">
    <property type="entry name" value="Lamin A/C globular tail domain"/>
    <property type="match status" value="1"/>
</dbReference>
<name>A0A344TXN9_9ACTN</name>
<dbReference type="RefSeq" id="WP_114054591.1">
    <property type="nucleotide sequence ID" value="NZ_CP030862.1"/>
</dbReference>
<dbReference type="InterPro" id="IPR000601">
    <property type="entry name" value="PKD_dom"/>
</dbReference>
<feature type="signal peptide" evidence="2">
    <location>
        <begin position="1"/>
        <end position="39"/>
    </location>
</feature>
<protein>
    <submittedName>
        <fullName evidence="5">Endonuclease/exonuclease/phosphatase</fullName>
    </submittedName>
</protein>
<dbReference type="Pfam" id="PF03372">
    <property type="entry name" value="Exo_endo_phos"/>
    <property type="match status" value="1"/>
</dbReference>
<dbReference type="Proteomes" id="UP000252004">
    <property type="component" value="Chromosome"/>
</dbReference>
<evidence type="ECO:0000259" key="4">
    <source>
        <dbReference type="PROSITE" id="PS51841"/>
    </source>
</evidence>
<dbReference type="InterPro" id="IPR036415">
    <property type="entry name" value="Lamin_tail_dom_sf"/>
</dbReference>
<dbReference type="GO" id="GO:0004527">
    <property type="term" value="F:exonuclease activity"/>
    <property type="evidence" value="ECO:0007669"/>
    <property type="project" value="UniProtKB-KW"/>
</dbReference>
<evidence type="ECO:0000259" key="3">
    <source>
        <dbReference type="PROSITE" id="PS50093"/>
    </source>
</evidence>
<dbReference type="InterPro" id="IPR036691">
    <property type="entry name" value="Endo/exonu/phosph_ase_sf"/>
</dbReference>
<keyword evidence="5" id="KW-0255">Endonuclease</keyword>
<dbReference type="Gene3D" id="3.60.10.10">
    <property type="entry name" value="Endonuclease/exonuclease/phosphatase"/>
    <property type="match status" value="1"/>
</dbReference>
<keyword evidence="5" id="KW-0269">Exonuclease</keyword>
<dbReference type="InterPro" id="IPR035986">
    <property type="entry name" value="PKD_dom_sf"/>
</dbReference>
<dbReference type="InterPro" id="IPR001322">
    <property type="entry name" value="Lamin_tail_dom"/>
</dbReference>
<dbReference type="GO" id="GO:0004519">
    <property type="term" value="F:endonuclease activity"/>
    <property type="evidence" value="ECO:0007669"/>
    <property type="project" value="UniProtKB-KW"/>
</dbReference>
<dbReference type="InterPro" id="IPR005135">
    <property type="entry name" value="Endo/exonuclease/phosphatase"/>
</dbReference>